<evidence type="ECO:0000313" key="1">
    <source>
        <dbReference type="Proteomes" id="UP000095281"/>
    </source>
</evidence>
<dbReference type="AlphaFoldDB" id="A0A1I8C061"/>
<evidence type="ECO:0000313" key="2">
    <source>
        <dbReference type="WBParaSite" id="MhA1_Contig802.frz3.gene16"/>
    </source>
</evidence>
<dbReference type="WBParaSite" id="MhA1_Contig802.frz3.gene16">
    <property type="protein sequence ID" value="MhA1_Contig802.frz3.gene16"/>
    <property type="gene ID" value="MhA1_Contig802.frz3.gene16"/>
</dbReference>
<reference evidence="2" key="1">
    <citation type="submission" date="2016-11" db="UniProtKB">
        <authorList>
            <consortium name="WormBaseParasite"/>
        </authorList>
    </citation>
    <scope>IDENTIFICATION</scope>
</reference>
<keyword evidence="1" id="KW-1185">Reference proteome</keyword>
<protein>
    <submittedName>
        <fullName evidence="2">Transposase</fullName>
    </submittedName>
</protein>
<accession>A0A1I8C061</accession>
<name>A0A1I8C061_MELHA</name>
<sequence length="102" mass="11930">MAFFETTNIGALFFFHLAGIKNVFGINNSRLLAYQFKYAGKDFPKNVPGEYFCEQIQSLLMHGNKKISTQTWNHSMRVLMNLSSFIMRWLIKLDLPFLNLNF</sequence>
<dbReference type="Proteomes" id="UP000095281">
    <property type="component" value="Unplaced"/>
</dbReference>
<proteinExistence type="predicted"/>
<organism evidence="1 2">
    <name type="scientific">Meloidogyne hapla</name>
    <name type="common">Root-knot nematode worm</name>
    <dbReference type="NCBI Taxonomy" id="6305"/>
    <lineage>
        <taxon>Eukaryota</taxon>
        <taxon>Metazoa</taxon>
        <taxon>Ecdysozoa</taxon>
        <taxon>Nematoda</taxon>
        <taxon>Chromadorea</taxon>
        <taxon>Rhabditida</taxon>
        <taxon>Tylenchina</taxon>
        <taxon>Tylenchomorpha</taxon>
        <taxon>Tylenchoidea</taxon>
        <taxon>Meloidogynidae</taxon>
        <taxon>Meloidogyninae</taxon>
        <taxon>Meloidogyne</taxon>
    </lineage>
</organism>